<dbReference type="InterPro" id="IPR000352">
    <property type="entry name" value="Pep_chain_release_fac_I"/>
</dbReference>
<evidence type="ECO:0000256" key="2">
    <source>
        <dbReference type="ARBA" id="ARBA00010835"/>
    </source>
</evidence>
<reference evidence="8 9" key="1">
    <citation type="submission" date="2018-08" db="EMBL/GenBank/DDBJ databases">
        <title>A genome reference for cultivated species of the human gut microbiota.</title>
        <authorList>
            <person name="Zou Y."/>
            <person name="Xue W."/>
            <person name="Luo G."/>
        </authorList>
    </citation>
    <scope>NUCLEOTIDE SEQUENCE [LARGE SCALE GENOMIC DNA]</scope>
    <source>
        <strain evidence="8 9">AF22-21</strain>
    </source>
</reference>
<dbReference type="HAMAP" id="MF_00094">
    <property type="entry name" value="Rel_fac_2"/>
    <property type="match status" value="1"/>
</dbReference>
<gene>
    <name evidence="5 8" type="primary">prfB</name>
    <name evidence="8" type="ORF">DWX94_01960</name>
</gene>
<dbReference type="Gene3D" id="3.30.70.1660">
    <property type="match status" value="1"/>
</dbReference>
<dbReference type="Proteomes" id="UP000283295">
    <property type="component" value="Unassembled WGS sequence"/>
</dbReference>
<feature type="domain" description="Prokaryotic-type class I peptide chain release factors" evidence="7">
    <location>
        <begin position="245"/>
        <end position="261"/>
    </location>
</feature>
<comment type="subcellular location">
    <subcellularLocation>
        <location evidence="5">Cytoplasm</location>
    </subcellularLocation>
</comment>
<dbReference type="GO" id="GO:0016149">
    <property type="term" value="F:translation release factor activity, codon specific"/>
    <property type="evidence" value="ECO:0007669"/>
    <property type="project" value="UniProtKB-UniRule"/>
</dbReference>
<comment type="PTM">
    <text evidence="5">Methylated by PrmC. Methylation increases the termination efficiency of RF2.</text>
</comment>
<dbReference type="Gene3D" id="1.20.58.410">
    <property type="entry name" value="Release factor"/>
    <property type="match status" value="1"/>
</dbReference>
<evidence type="ECO:0000256" key="5">
    <source>
        <dbReference type="HAMAP-Rule" id="MF_00094"/>
    </source>
</evidence>
<protein>
    <recommendedName>
        <fullName evidence="5 6">Peptide chain release factor 2</fullName>
        <shortName evidence="5">RF-2</shortName>
    </recommendedName>
</protein>
<feature type="modified residue" description="N5-methylglutamine" evidence="5">
    <location>
        <position position="252"/>
    </location>
</feature>
<dbReference type="PROSITE" id="PS00745">
    <property type="entry name" value="RF_PROK_I"/>
    <property type="match status" value="1"/>
</dbReference>
<comment type="similarity">
    <text evidence="2 5">Belongs to the prokaryotic/mitochondrial release factor family.</text>
</comment>
<name>A0A3R5ZMK4_9FIRM</name>
<dbReference type="InterPro" id="IPR005139">
    <property type="entry name" value="PCRF"/>
</dbReference>
<keyword evidence="5" id="KW-0963">Cytoplasm</keyword>
<evidence type="ECO:0000313" key="9">
    <source>
        <dbReference type="Proteomes" id="UP000283295"/>
    </source>
</evidence>
<dbReference type="AlphaFoldDB" id="A0A3R5ZMK4"/>
<dbReference type="NCBIfam" id="TIGR00020">
    <property type="entry name" value="prfB"/>
    <property type="match status" value="1"/>
</dbReference>
<dbReference type="InterPro" id="IPR004374">
    <property type="entry name" value="PrfB"/>
</dbReference>
<comment type="function">
    <text evidence="1 5">Peptide chain release factor 2 directs the termination of translation in response to the peptide chain termination codons UGA and UAA.</text>
</comment>
<evidence type="ECO:0000256" key="1">
    <source>
        <dbReference type="ARBA" id="ARBA00002613"/>
    </source>
</evidence>
<evidence type="ECO:0000256" key="6">
    <source>
        <dbReference type="NCBIfam" id="TIGR00020"/>
    </source>
</evidence>
<evidence type="ECO:0000256" key="3">
    <source>
        <dbReference type="ARBA" id="ARBA00022481"/>
    </source>
</evidence>
<evidence type="ECO:0000259" key="7">
    <source>
        <dbReference type="PROSITE" id="PS00745"/>
    </source>
</evidence>
<accession>A0A3R5ZMK4</accession>
<dbReference type="Pfam" id="PF00472">
    <property type="entry name" value="RF-1"/>
    <property type="match status" value="1"/>
</dbReference>
<dbReference type="EMBL" id="QRVK01000003">
    <property type="protein sequence ID" value="RGS43856.1"/>
    <property type="molecule type" value="Genomic_DNA"/>
</dbReference>
<proteinExistence type="inferred from homology"/>
<dbReference type="GO" id="GO:0005737">
    <property type="term" value="C:cytoplasm"/>
    <property type="evidence" value="ECO:0007669"/>
    <property type="project" value="UniProtKB-SubCell"/>
</dbReference>
<dbReference type="Gene3D" id="3.30.160.20">
    <property type="match status" value="1"/>
</dbReference>
<evidence type="ECO:0000313" key="8">
    <source>
        <dbReference type="EMBL" id="RGS43856.1"/>
    </source>
</evidence>
<dbReference type="InterPro" id="IPR045853">
    <property type="entry name" value="Pep_chain_release_fac_I_sf"/>
</dbReference>
<dbReference type="PANTHER" id="PTHR43116:SF3">
    <property type="entry name" value="CLASS I PEPTIDE CHAIN RELEASE FACTOR"/>
    <property type="match status" value="1"/>
</dbReference>
<keyword evidence="4 5" id="KW-0648">Protein biosynthesis</keyword>
<dbReference type="SUPFAM" id="SSF75620">
    <property type="entry name" value="Release factor"/>
    <property type="match status" value="1"/>
</dbReference>
<comment type="caution">
    <text evidence="8">The sequence shown here is derived from an EMBL/GenBank/DDBJ whole genome shotgun (WGS) entry which is preliminary data.</text>
</comment>
<dbReference type="Pfam" id="PF03462">
    <property type="entry name" value="PCRF"/>
    <property type="match status" value="1"/>
</dbReference>
<dbReference type="PANTHER" id="PTHR43116">
    <property type="entry name" value="PEPTIDE CHAIN RELEASE FACTOR 2"/>
    <property type="match status" value="1"/>
</dbReference>
<organism evidence="8 9">
    <name type="scientific">Coprococcus eutactus</name>
    <dbReference type="NCBI Taxonomy" id="33043"/>
    <lineage>
        <taxon>Bacteria</taxon>
        <taxon>Bacillati</taxon>
        <taxon>Bacillota</taxon>
        <taxon>Clostridia</taxon>
        <taxon>Lachnospirales</taxon>
        <taxon>Lachnospiraceae</taxon>
        <taxon>Coprococcus</taxon>
    </lineage>
</organism>
<evidence type="ECO:0000256" key="4">
    <source>
        <dbReference type="ARBA" id="ARBA00022917"/>
    </source>
</evidence>
<dbReference type="FunFam" id="3.30.160.20:FF:000004">
    <property type="entry name" value="Peptide chain release factor 1"/>
    <property type="match status" value="1"/>
</dbReference>
<keyword evidence="3 5" id="KW-0488">Methylation</keyword>
<dbReference type="OrthoDB" id="9806673at2"/>
<dbReference type="SMART" id="SM00937">
    <property type="entry name" value="PCRF"/>
    <property type="match status" value="1"/>
</dbReference>
<sequence>MIEIDEFRAAMASYREPLEEVKSSLDIENKTDRIAKLNYEMEQPSFWDDVDRSREVSRELKNLQDLVDNYKKLENDYLDIDTLILMAEEENDSSLIPEIGEQIDVFKKEFEEYRINLLFTDEFDDCNAVLTLHSGEGGTESCDWASMLYRMYTRWAEKHGMSVEVLDFLEGDEAGIKSVTIQINGPHAYGYLKSEKGVHRLVRISPFNSAGKRMTSFASCDVIPDIEQDLEIEIRDEDIRIDTYRSSGAGGQHINKTSSAIRITHFPTGIVVQCQNERSQLMNKNKAMQMLKSKLYLLKKQENLERISDIRGEVTDNGFGSQIRSYVLQPYTMVKDKRTSYENSNVSAVLDGDLDGFMTAYLKWVNRVEV</sequence>